<proteinExistence type="predicted"/>
<name>A0A7W5E5V7_9BACT</name>
<keyword evidence="2" id="KW-1185">Reference proteome</keyword>
<comment type="caution">
    <text evidence="1">The sequence shown here is derived from an EMBL/GenBank/DDBJ whole genome shotgun (WGS) entry which is preliminary data.</text>
</comment>
<protein>
    <submittedName>
        <fullName evidence="1">Uncharacterized protein</fullName>
    </submittedName>
</protein>
<gene>
    <name evidence="1" type="ORF">FHS27_006541</name>
</gene>
<sequence>MPPQAWAALANAIDSGLFTDKQYLWCPNTQSALTYSAGTGYRFVVCAFTWKRFAPQRVSHGDMKKRIDTFDLMERVLDSTDVLMGGVEIRITAADPATMLGGSGASNRK</sequence>
<evidence type="ECO:0000313" key="2">
    <source>
        <dbReference type="Proteomes" id="UP000536179"/>
    </source>
</evidence>
<dbReference type="EMBL" id="JACHXU010000051">
    <property type="protein sequence ID" value="MBB3210693.1"/>
    <property type="molecule type" value="Genomic_DNA"/>
</dbReference>
<dbReference type="RefSeq" id="WP_184310166.1">
    <property type="nucleotide sequence ID" value="NZ_JACHXU010000051.1"/>
</dbReference>
<dbReference type="Proteomes" id="UP000536179">
    <property type="component" value="Unassembled WGS sequence"/>
</dbReference>
<reference evidence="1 2" key="1">
    <citation type="submission" date="2020-08" db="EMBL/GenBank/DDBJ databases">
        <title>Genomic Encyclopedia of Type Strains, Phase III (KMG-III): the genomes of soil and plant-associated and newly described type strains.</title>
        <authorList>
            <person name="Whitman W."/>
        </authorList>
    </citation>
    <scope>NUCLEOTIDE SEQUENCE [LARGE SCALE GENOMIC DNA]</scope>
    <source>
        <strain evidence="1 2">CECT 8075</strain>
    </source>
</reference>
<evidence type="ECO:0000313" key="1">
    <source>
        <dbReference type="EMBL" id="MBB3210693.1"/>
    </source>
</evidence>
<dbReference type="AlphaFoldDB" id="A0A7W5E5V7"/>
<organism evidence="1 2">
    <name type="scientific">Aporhodopirellula rubra</name>
    <dbReference type="NCBI Taxonomy" id="980271"/>
    <lineage>
        <taxon>Bacteria</taxon>
        <taxon>Pseudomonadati</taxon>
        <taxon>Planctomycetota</taxon>
        <taxon>Planctomycetia</taxon>
        <taxon>Pirellulales</taxon>
        <taxon>Pirellulaceae</taxon>
        <taxon>Aporhodopirellula</taxon>
    </lineage>
</organism>
<accession>A0A7W5E5V7</accession>